<accession>A0AAV2TDY3</accession>
<keyword evidence="1" id="KW-0732">Signal</keyword>
<evidence type="ECO:0000313" key="2">
    <source>
        <dbReference type="EMBL" id="CAL5134279.1"/>
    </source>
</evidence>
<sequence>MDRKHVHSIAVLSLLIAGLCSVVGFSDMGSPKLDEEYRKSLTNGLITPPLAFLPSCEPNELYIFSTAKIPCSCGLTCHFGCHNTRRANHENPVRVCRRVCNQRPCMRPSLFKVYKYKLFEGACHLSDVCTYKGRCDGKGLRRLRYGLLSCHPVNSLKELRT</sequence>
<dbReference type="EMBL" id="CAXLJL010000190">
    <property type="protein sequence ID" value="CAL5134279.1"/>
    <property type="molecule type" value="Genomic_DNA"/>
</dbReference>
<organism evidence="2 3">
    <name type="scientific">Calicophoron daubneyi</name>
    <name type="common">Rumen fluke</name>
    <name type="synonym">Paramphistomum daubneyi</name>
    <dbReference type="NCBI Taxonomy" id="300641"/>
    <lineage>
        <taxon>Eukaryota</taxon>
        <taxon>Metazoa</taxon>
        <taxon>Spiralia</taxon>
        <taxon>Lophotrochozoa</taxon>
        <taxon>Platyhelminthes</taxon>
        <taxon>Trematoda</taxon>
        <taxon>Digenea</taxon>
        <taxon>Plagiorchiida</taxon>
        <taxon>Pronocephalata</taxon>
        <taxon>Paramphistomoidea</taxon>
        <taxon>Paramphistomidae</taxon>
        <taxon>Calicophoron</taxon>
    </lineage>
</organism>
<feature type="chain" id="PRO_5043472384" evidence="1">
    <location>
        <begin position="25"/>
        <end position="161"/>
    </location>
</feature>
<gene>
    <name evidence="2" type="ORF">CDAUBV1_LOCUS7488</name>
</gene>
<evidence type="ECO:0000256" key="1">
    <source>
        <dbReference type="SAM" id="SignalP"/>
    </source>
</evidence>
<dbReference type="Proteomes" id="UP001497525">
    <property type="component" value="Unassembled WGS sequence"/>
</dbReference>
<reference evidence="2" key="1">
    <citation type="submission" date="2024-06" db="EMBL/GenBank/DDBJ databases">
        <authorList>
            <person name="Liu X."/>
            <person name="Lenzi L."/>
            <person name="Haldenby T S."/>
            <person name="Uol C."/>
        </authorList>
    </citation>
    <scope>NUCLEOTIDE SEQUENCE</scope>
</reference>
<dbReference type="AlphaFoldDB" id="A0AAV2TDY3"/>
<evidence type="ECO:0000313" key="3">
    <source>
        <dbReference type="Proteomes" id="UP001497525"/>
    </source>
</evidence>
<feature type="signal peptide" evidence="1">
    <location>
        <begin position="1"/>
        <end position="24"/>
    </location>
</feature>
<proteinExistence type="predicted"/>
<protein>
    <submittedName>
        <fullName evidence="2">Uncharacterized protein</fullName>
    </submittedName>
</protein>
<name>A0AAV2TDY3_CALDB</name>
<comment type="caution">
    <text evidence="2">The sequence shown here is derived from an EMBL/GenBank/DDBJ whole genome shotgun (WGS) entry which is preliminary data.</text>
</comment>